<protein>
    <submittedName>
        <fullName evidence="1">Uncharacterized protein</fullName>
    </submittedName>
</protein>
<name>A0ABR9TJ56_9FLAO</name>
<dbReference type="Proteomes" id="UP000640614">
    <property type="component" value="Unassembled WGS sequence"/>
</dbReference>
<comment type="caution">
    <text evidence="1">The sequence shown here is derived from an EMBL/GenBank/DDBJ whole genome shotgun (WGS) entry which is preliminary data.</text>
</comment>
<gene>
    <name evidence="1" type="ORF">C4F50_10540</name>
</gene>
<organism evidence="1 2">
    <name type="scientific">Flavobacterium hungaricum</name>
    <dbReference type="NCBI Taxonomy" id="2082725"/>
    <lineage>
        <taxon>Bacteria</taxon>
        <taxon>Pseudomonadati</taxon>
        <taxon>Bacteroidota</taxon>
        <taxon>Flavobacteriia</taxon>
        <taxon>Flavobacteriales</taxon>
        <taxon>Flavobacteriaceae</taxon>
        <taxon>Flavobacterium</taxon>
    </lineage>
</organism>
<proteinExistence type="predicted"/>
<dbReference type="EMBL" id="PRDM01000002">
    <property type="protein sequence ID" value="MBE8725385.1"/>
    <property type="molecule type" value="Genomic_DNA"/>
</dbReference>
<evidence type="ECO:0000313" key="1">
    <source>
        <dbReference type="EMBL" id="MBE8725385.1"/>
    </source>
</evidence>
<reference evidence="1 2" key="1">
    <citation type="submission" date="2018-07" db="EMBL/GenBank/DDBJ databases">
        <title>Genome assembly of strain KB82.</title>
        <authorList>
            <person name="Kukolya J."/>
            <person name="Horvath B."/>
            <person name="Nagy I."/>
            <person name="Toth A."/>
        </authorList>
    </citation>
    <scope>NUCLEOTIDE SEQUENCE [LARGE SCALE GENOMIC DNA]</scope>
    <source>
        <strain evidence="1 2">Kb82</strain>
    </source>
</reference>
<accession>A0ABR9TJ56</accession>
<keyword evidence="2" id="KW-1185">Reference proteome</keyword>
<evidence type="ECO:0000313" key="2">
    <source>
        <dbReference type="Proteomes" id="UP000640614"/>
    </source>
</evidence>
<sequence length="85" mass="10096">MYFFLLSCSEQKKIITSKFNSRIAIVNSSEYIKSITRKNYDPWNPNKLELNIIDAVLEKAEQHFLTEETIETQVRYIKEVEMYLG</sequence>